<evidence type="ECO:0000313" key="3">
    <source>
        <dbReference type="EMBL" id="EXU96254.1"/>
    </source>
</evidence>
<dbReference type="Proteomes" id="UP000030151">
    <property type="component" value="Unassembled WGS sequence"/>
</dbReference>
<feature type="region of interest" description="Disordered" evidence="1">
    <location>
        <begin position="304"/>
        <end position="450"/>
    </location>
</feature>
<feature type="compositionally biased region" description="Polar residues" evidence="1">
    <location>
        <begin position="304"/>
        <end position="313"/>
    </location>
</feature>
<evidence type="ECO:0000313" key="4">
    <source>
        <dbReference type="Proteomes" id="UP000030151"/>
    </source>
</evidence>
<accession>A0A014P438</accession>
<feature type="signal peptide" evidence="2">
    <location>
        <begin position="1"/>
        <end position="18"/>
    </location>
</feature>
<feature type="chain" id="PRO_5001472877" description="Metalloprotease 1" evidence="2">
    <location>
        <begin position="19"/>
        <end position="553"/>
    </location>
</feature>
<dbReference type="SUPFAM" id="SSF55486">
    <property type="entry name" value="Metalloproteases ('zincins'), catalytic domain"/>
    <property type="match status" value="1"/>
</dbReference>
<evidence type="ECO:0008006" key="5">
    <source>
        <dbReference type="Google" id="ProtNLM"/>
    </source>
</evidence>
<dbReference type="OrthoDB" id="4941191at2759"/>
<dbReference type="EMBL" id="JELW01000052">
    <property type="protein sequence ID" value="EXU96254.1"/>
    <property type="molecule type" value="Genomic_DNA"/>
</dbReference>
<comment type="caution">
    <text evidence="3">The sequence shown here is derived from an EMBL/GenBank/DDBJ whole genome shotgun (WGS) entry which is preliminary data.</text>
</comment>
<keyword evidence="2" id="KW-0732">Signal</keyword>
<evidence type="ECO:0000256" key="1">
    <source>
        <dbReference type="SAM" id="MobiDB-lite"/>
    </source>
</evidence>
<gene>
    <name evidence="3" type="ORF">X797_010638</name>
</gene>
<organism evidence="3 4">
    <name type="scientific">Metarhizium robertsii</name>
    <dbReference type="NCBI Taxonomy" id="568076"/>
    <lineage>
        <taxon>Eukaryota</taxon>
        <taxon>Fungi</taxon>
        <taxon>Dikarya</taxon>
        <taxon>Ascomycota</taxon>
        <taxon>Pezizomycotina</taxon>
        <taxon>Sordariomycetes</taxon>
        <taxon>Hypocreomycetidae</taxon>
        <taxon>Hypocreales</taxon>
        <taxon>Clavicipitaceae</taxon>
        <taxon>Metarhizium</taxon>
    </lineage>
</organism>
<feature type="compositionally biased region" description="Low complexity" evidence="1">
    <location>
        <begin position="437"/>
        <end position="450"/>
    </location>
</feature>
<name>A0A014P438_9HYPO</name>
<protein>
    <recommendedName>
        <fullName evidence="5">Metalloprotease 1</fullName>
    </recommendedName>
</protein>
<dbReference type="AlphaFoldDB" id="A0A014P438"/>
<evidence type="ECO:0000256" key="2">
    <source>
        <dbReference type="SAM" id="SignalP"/>
    </source>
</evidence>
<dbReference type="HOGENOM" id="CLU_030114_0_0_1"/>
<reference evidence="3 4" key="1">
    <citation type="submission" date="2014-02" db="EMBL/GenBank/DDBJ databases">
        <title>The genome sequence of the entomopathogenic fungus Metarhizium robertsii ARSEF 2575.</title>
        <authorList>
            <person name="Giuliano Garisto Donzelli B."/>
            <person name="Roe B.A."/>
            <person name="Macmil S.L."/>
            <person name="Krasnoff S.B."/>
            <person name="Gibson D.M."/>
        </authorList>
    </citation>
    <scope>NUCLEOTIDE SEQUENCE [LARGE SCALE GENOMIC DNA]</scope>
    <source>
        <strain evidence="3 4">ARSEF 2575</strain>
    </source>
</reference>
<sequence length="553" mass="57610">MVMLPLLVSGLMAAVSVAGPMDMRAVGHHCATRSPLEERGLFARQRPQQNPLPDDGQEINLGFPMPLGKVPAQTWLNGIPMLTCYPKDSVAEKAVEDMNGLFANGKIKFNLQNVSRIADPLCISGVTDNKAMDQLKSRVHQGNTTTLNIVYVPTNSGAGTKGMCIVPEKGTNISKGIGDVDGCVVAMDTLPKSNSSNGGNGRLQGNNGSGGRLGGLFGHLFGRQDGGVDGGVGGGGDAHISGALATSVHETGHWLGELHAGGGGDVPDTANVMVPWSIFEKQYSFTADQFQRMRQTALARVNDKNTPVANKTDTGPVDGVVNTQPQPPQPPIENGDGVVNTQPHPQPPIENGDGVVNTQPHPQPPIENGDGVVNTHPQPHPPFGNGNGGDNTAGQGHPVRPTNSGFNPIGNGDGGVNTHPRPHPPFGNGNGGDNTAGQGNPGNPVGPINPDFNPNSAAFWAYMKQIFGDRLSGFEVSRIGARAEPEAEADESGLVHIARREGTEAEADASGLVHIARREGTEAEADASGLVHIARRDDAGEPDGSGLVHIARK</sequence>
<proteinExistence type="predicted"/>